<dbReference type="InterPro" id="IPR036291">
    <property type="entry name" value="NAD(P)-bd_dom_sf"/>
</dbReference>
<dbReference type="CDD" id="cd08946">
    <property type="entry name" value="SDR_e"/>
    <property type="match status" value="1"/>
</dbReference>
<accession>A0ABT0Q1L0</accession>
<keyword evidence="1" id="KW-0521">NADP</keyword>
<reference evidence="4" key="1">
    <citation type="submission" date="2022-05" db="EMBL/GenBank/DDBJ databases">
        <authorList>
            <person name="Park J.-S."/>
        </authorList>
    </citation>
    <scope>NUCLEOTIDE SEQUENCE</scope>
    <source>
        <strain evidence="4">2012CJ41-6</strain>
    </source>
</reference>
<dbReference type="PANTHER" id="PTHR43103">
    <property type="entry name" value="NUCLEOSIDE-DIPHOSPHATE-SUGAR EPIMERASE"/>
    <property type="match status" value="1"/>
</dbReference>
<dbReference type="Pfam" id="PF01370">
    <property type="entry name" value="Epimerase"/>
    <property type="match status" value="1"/>
</dbReference>
<dbReference type="Proteomes" id="UP001203880">
    <property type="component" value="Unassembled WGS sequence"/>
</dbReference>
<dbReference type="Gene3D" id="3.40.50.720">
    <property type="entry name" value="NAD(P)-binding Rossmann-like Domain"/>
    <property type="match status" value="1"/>
</dbReference>
<evidence type="ECO:0000256" key="1">
    <source>
        <dbReference type="ARBA" id="ARBA00022857"/>
    </source>
</evidence>
<protein>
    <submittedName>
        <fullName evidence="4">NAD(P)-dependent oxidoreductase</fullName>
    </submittedName>
</protein>
<dbReference type="EMBL" id="JAMFMB010000009">
    <property type="protein sequence ID" value="MCL6283725.1"/>
    <property type="molecule type" value="Genomic_DNA"/>
</dbReference>
<evidence type="ECO:0000259" key="3">
    <source>
        <dbReference type="Pfam" id="PF01370"/>
    </source>
</evidence>
<feature type="domain" description="NAD-dependent epimerase/dehydratase" evidence="3">
    <location>
        <begin position="8"/>
        <end position="218"/>
    </location>
</feature>
<name>A0ABT0Q1L0_9RHOB</name>
<proteinExistence type="predicted"/>
<sequence>MTDKIGPVLVTGGTGFLGKSLVRALRQSGEIVVIFDLAEPPAESRVEGVHYVKGDIRDLVALLALCKTHDIRAITHLAAMVIPGCKANPVLGAEVNLIGHINVFEAARALEISRLVYTSSLAARPRAPFDSPVNLYGAYKRCCEDIAKVYALDHGIKAVGLRPNIVYGPERTEGETAAITHAMRAAAQGKPYEMPFRGKMCFQHVDEVTDIFMRCLAADPRKPIVSDLTTELRTVEDLMAAIRAVIPKADVSAADVVRNSPSRLDNTPLRNLLGDWDAVSLEEGTKRTIEALSAKPGIGG</sequence>
<dbReference type="InterPro" id="IPR001509">
    <property type="entry name" value="Epimerase_deHydtase"/>
</dbReference>
<keyword evidence="2" id="KW-0119">Carbohydrate metabolism</keyword>
<comment type="caution">
    <text evidence="4">The sequence shown here is derived from an EMBL/GenBank/DDBJ whole genome shotgun (WGS) entry which is preliminary data.</text>
</comment>
<organism evidence="4 5">
    <name type="scientific">Ruegeria spongiae</name>
    <dbReference type="NCBI Taxonomy" id="2942209"/>
    <lineage>
        <taxon>Bacteria</taxon>
        <taxon>Pseudomonadati</taxon>
        <taxon>Pseudomonadota</taxon>
        <taxon>Alphaproteobacteria</taxon>
        <taxon>Rhodobacterales</taxon>
        <taxon>Roseobacteraceae</taxon>
        <taxon>Ruegeria</taxon>
    </lineage>
</organism>
<dbReference type="PANTHER" id="PTHR43103:SF3">
    <property type="entry name" value="ADP-L-GLYCERO-D-MANNO-HEPTOSE-6-EPIMERASE"/>
    <property type="match status" value="1"/>
</dbReference>
<dbReference type="SUPFAM" id="SSF51735">
    <property type="entry name" value="NAD(P)-binding Rossmann-fold domains"/>
    <property type="match status" value="1"/>
</dbReference>
<keyword evidence="5" id="KW-1185">Reference proteome</keyword>
<evidence type="ECO:0000313" key="4">
    <source>
        <dbReference type="EMBL" id="MCL6283725.1"/>
    </source>
</evidence>
<evidence type="ECO:0000256" key="2">
    <source>
        <dbReference type="ARBA" id="ARBA00023277"/>
    </source>
</evidence>
<evidence type="ECO:0000313" key="5">
    <source>
        <dbReference type="Proteomes" id="UP001203880"/>
    </source>
</evidence>
<gene>
    <name evidence="4" type="ORF">M3P21_09300</name>
</gene>
<dbReference type="RefSeq" id="WP_249709337.1">
    <property type="nucleotide sequence ID" value="NZ_JAMFMB010000009.1"/>
</dbReference>